<gene>
    <name evidence="2" type="ORF">DIT68_02025</name>
</gene>
<reference evidence="2 3" key="2">
    <citation type="submission" date="2018-05" db="EMBL/GenBank/DDBJ databases">
        <authorList>
            <person name="Lanie J.A."/>
            <person name="Ng W.-L."/>
            <person name="Kazmierczak K.M."/>
            <person name="Andrzejewski T.M."/>
            <person name="Davidsen T.M."/>
            <person name="Wayne K.J."/>
            <person name="Tettelin H."/>
            <person name="Glass J.I."/>
            <person name="Rusch D."/>
            <person name="Podicherti R."/>
            <person name="Tsui H.-C.T."/>
            <person name="Winkler M.E."/>
        </authorList>
    </citation>
    <scope>NUCLEOTIDE SEQUENCE [LARGE SCALE GENOMIC DNA]</scope>
    <source>
        <strain evidence="2 3">C305</strain>
    </source>
</reference>
<name>A0A2U2XH70_9FLAO</name>
<feature type="chain" id="PRO_5015738621" description="Septum formation inhibitor Maf" evidence="1">
    <location>
        <begin position="23"/>
        <end position="320"/>
    </location>
</feature>
<dbReference type="EMBL" id="QFRJ01000001">
    <property type="protein sequence ID" value="PWH87061.1"/>
    <property type="molecule type" value="Genomic_DNA"/>
</dbReference>
<sequence>MKLNYYLLPFLMLLLGCENKTAETKKTVTVVDAPIAVDHVLEEEPVKEKLSNNTFNVDYFSGKAEIATYTLRKARYSEENHQGEAVLIFVTEPFLIEEQVKADSPTPENSVKVLKMNRIDRFKTGLYDYSQFTSVFTPVEKYDAMYPLKITMGSQDWCGQSFTQVNNKGGFNFEQKSYFESEGDSSFHMDYVVMEDNLMNIARLSTDLLPVGDFTVFPSISFLRSSHVEMKNYEALGSLDSLESGLFYVYEIPELRRSVRFFLSSEFDNRIMGWEESYPTVSDGKVRTSIYQLKGVNDLPYWDLNKKRDSSFRKEFNMIY</sequence>
<dbReference type="RefSeq" id="WP_109358139.1">
    <property type="nucleotide sequence ID" value="NZ_QFRJ01000001.1"/>
</dbReference>
<accession>A0A2U2XH70</accession>
<reference evidence="2 3" key="1">
    <citation type="submission" date="2018-05" db="EMBL/GenBank/DDBJ databases">
        <title>Brumimicrobium oceani sp. nov., isolated from coastal sediment.</title>
        <authorList>
            <person name="Kou Y."/>
        </authorList>
    </citation>
    <scope>NUCLEOTIDE SEQUENCE [LARGE SCALE GENOMIC DNA]</scope>
    <source>
        <strain evidence="2 3">C305</strain>
    </source>
</reference>
<dbReference type="PROSITE" id="PS51257">
    <property type="entry name" value="PROKAR_LIPOPROTEIN"/>
    <property type="match status" value="1"/>
</dbReference>
<protein>
    <recommendedName>
        <fullName evidence="4">Septum formation inhibitor Maf</fullName>
    </recommendedName>
</protein>
<feature type="signal peptide" evidence="1">
    <location>
        <begin position="1"/>
        <end position="22"/>
    </location>
</feature>
<organism evidence="2 3">
    <name type="scientific">Brumimicrobium oceani</name>
    <dbReference type="NCBI Taxonomy" id="2100725"/>
    <lineage>
        <taxon>Bacteria</taxon>
        <taxon>Pseudomonadati</taxon>
        <taxon>Bacteroidota</taxon>
        <taxon>Flavobacteriia</taxon>
        <taxon>Flavobacteriales</taxon>
        <taxon>Crocinitomicaceae</taxon>
        <taxon>Brumimicrobium</taxon>
    </lineage>
</organism>
<keyword evidence="3" id="KW-1185">Reference proteome</keyword>
<proteinExistence type="predicted"/>
<dbReference type="OrthoDB" id="5496093at2"/>
<evidence type="ECO:0000313" key="3">
    <source>
        <dbReference type="Proteomes" id="UP000245370"/>
    </source>
</evidence>
<evidence type="ECO:0008006" key="4">
    <source>
        <dbReference type="Google" id="ProtNLM"/>
    </source>
</evidence>
<keyword evidence="1" id="KW-0732">Signal</keyword>
<comment type="caution">
    <text evidence="2">The sequence shown here is derived from an EMBL/GenBank/DDBJ whole genome shotgun (WGS) entry which is preliminary data.</text>
</comment>
<evidence type="ECO:0000313" key="2">
    <source>
        <dbReference type="EMBL" id="PWH87061.1"/>
    </source>
</evidence>
<dbReference type="AlphaFoldDB" id="A0A2U2XH70"/>
<dbReference type="Proteomes" id="UP000245370">
    <property type="component" value="Unassembled WGS sequence"/>
</dbReference>
<evidence type="ECO:0000256" key="1">
    <source>
        <dbReference type="SAM" id="SignalP"/>
    </source>
</evidence>